<feature type="coiled-coil region" evidence="2">
    <location>
        <begin position="81"/>
        <end position="115"/>
    </location>
</feature>
<organism evidence="4 5">
    <name type="scientific">Staphylococcus gallinarum</name>
    <dbReference type="NCBI Taxonomy" id="1293"/>
    <lineage>
        <taxon>Bacteria</taxon>
        <taxon>Bacillati</taxon>
        <taxon>Bacillota</taxon>
        <taxon>Bacilli</taxon>
        <taxon>Bacillales</taxon>
        <taxon>Staphylococcaceae</taxon>
        <taxon>Staphylococcus</taxon>
    </lineage>
</organism>
<dbReference type="PROSITE" id="PS50937">
    <property type="entry name" value="HTH_MERR_2"/>
    <property type="match status" value="1"/>
</dbReference>
<evidence type="ECO:0000313" key="5">
    <source>
        <dbReference type="Proteomes" id="UP000283576"/>
    </source>
</evidence>
<dbReference type="InterPro" id="IPR047057">
    <property type="entry name" value="MerR_fam"/>
</dbReference>
<evidence type="ECO:0000256" key="1">
    <source>
        <dbReference type="ARBA" id="ARBA00023125"/>
    </source>
</evidence>
<evidence type="ECO:0000313" key="4">
    <source>
        <dbReference type="EMBL" id="RIL41471.1"/>
    </source>
</evidence>
<gene>
    <name evidence="4" type="ORF">BUZ01_12040</name>
</gene>
<dbReference type="InterPro" id="IPR000551">
    <property type="entry name" value="MerR-type_HTH_dom"/>
</dbReference>
<sequence>MMISEVSKRMNISVDTLRYYEKIGIIPEIRRNANGIRNYSQDDLNWVKLAKCMRQSGLSIDALSKYIELYHQGEETKDTRRDILYKEREILLENIEEMQETLTLLNTKIAMYDNENVRFTKTSKNNNKNINKVNGR</sequence>
<dbReference type="PANTHER" id="PTHR30204">
    <property type="entry name" value="REDOX-CYCLING DRUG-SENSING TRANSCRIPTIONAL ACTIVATOR SOXR"/>
    <property type="match status" value="1"/>
</dbReference>
<dbReference type="PANTHER" id="PTHR30204:SF98">
    <property type="entry name" value="HTH-TYPE TRANSCRIPTIONAL REGULATOR ADHR"/>
    <property type="match status" value="1"/>
</dbReference>
<keyword evidence="2" id="KW-0175">Coiled coil</keyword>
<dbReference type="EMBL" id="QXRZ01000010">
    <property type="protein sequence ID" value="RIL41471.1"/>
    <property type="molecule type" value="Genomic_DNA"/>
</dbReference>
<name>A0A418HLL1_STAGA</name>
<dbReference type="RefSeq" id="WP_107527476.1">
    <property type="nucleotide sequence ID" value="NZ_JAIBNU010000002.1"/>
</dbReference>
<dbReference type="Proteomes" id="UP000283576">
    <property type="component" value="Unassembled WGS sequence"/>
</dbReference>
<dbReference type="CDD" id="cd01109">
    <property type="entry name" value="HTH_YyaN"/>
    <property type="match status" value="1"/>
</dbReference>
<evidence type="ECO:0000259" key="3">
    <source>
        <dbReference type="PROSITE" id="PS50937"/>
    </source>
</evidence>
<dbReference type="SUPFAM" id="SSF46955">
    <property type="entry name" value="Putative DNA-binding domain"/>
    <property type="match status" value="1"/>
</dbReference>
<comment type="caution">
    <text evidence="4">The sequence shown here is derived from an EMBL/GenBank/DDBJ whole genome shotgun (WGS) entry which is preliminary data.</text>
</comment>
<dbReference type="GO" id="GO:0003700">
    <property type="term" value="F:DNA-binding transcription factor activity"/>
    <property type="evidence" value="ECO:0007669"/>
    <property type="project" value="InterPro"/>
</dbReference>
<dbReference type="Gene3D" id="1.10.1660.10">
    <property type="match status" value="1"/>
</dbReference>
<accession>A0A418HLL1</accession>
<dbReference type="Pfam" id="PF13411">
    <property type="entry name" value="MerR_1"/>
    <property type="match status" value="1"/>
</dbReference>
<protein>
    <submittedName>
        <fullName evidence="4">MerR family transcriptional regulator</fullName>
    </submittedName>
</protein>
<dbReference type="InterPro" id="IPR009061">
    <property type="entry name" value="DNA-bd_dom_put_sf"/>
</dbReference>
<evidence type="ECO:0000256" key="2">
    <source>
        <dbReference type="SAM" id="Coils"/>
    </source>
</evidence>
<keyword evidence="1" id="KW-0238">DNA-binding</keyword>
<reference evidence="4 5" key="1">
    <citation type="journal article" date="2016" name="Front. Microbiol.">
        <title>Comprehensive Phylogenetic Analysis of Bovine Non-aureus Staphylococci Species Based on Whole-Genome Sequencing.</title>
        <authorList>
            <person name="Naushad S."/>
            <person name="Barkema H.W."/>
            <person name="Luby C."/>
            <person name="Condas L.A."/>
            <person name="Nobrega D.B."/>
            <person name="Carson D.A."/>
            <person name="De Buck J."/>
        </authorList>
    </citation>
    <scope>NUCLEOTIDE SEQUENCE [LARGE SCALE GENOMIC DNA]</scope>
    <source>
        <strain evidence="4 5">SNUC 1388</strain>
    </source>
</reference>
<dbReference type="SMART" id="SM00422">
    <property type="entry name" value="HTH_MERR"/>
    <property type="match status" value="1"/>
</dbReference>
<dbReference type="AlphaFoldDB" id="A0A418HLL1"/>
<dbReference type="PRINTS" id="PR00040">
    <property type="entry name" value="HTHMERR"/>
</dbReference>
<feature type="domain" description="HTH merR-type" evidence="3">
    <location>
        <begin position="1"/>
        <end position="69"/>
    </location>
</feature>
<proteinExistence type="predicted"/>
<dbReference type="GO" id="GO:0003677">
    <property type="term" value="F:DNA binding"/>
    <property type="evidence" value="ECO:0007669"/>
    <property type="project" value="UniProtKB-KW"/>
</dbReference>